<keyword evidence="2 6" id="KW-0479">Metal-binding</keyword>
<dbReference type="GO" id="GO:0005996">
    <property type="term" value="P:monosaccharide metabolic process"/>
    <property type="evidence" value="ECO:0007669"/>
    <property type="project" value="UniProtKB-ARBA"/>
</dbReference>
<dbReference type="PANTHER" id="PTHR10640:SF7">
    <property type="entry name" value="METHYLTHIORIBULOSE-1-PHOSPHATE DEHYDRATASE"/>
    <property type="match status" value="1"/>
</dbReference>
<evidence type="ECO:0000256" key="4">
    <source>
        <dbReference type="ARBA" id="ARBA00023167"/>
    </source>
</evidence>
<evidence type="ECO:0000256" key="1">
    <source>
        <dbReference type="ARBA" id="ARBA00022605"/>
    </source>
</evidence>
<feature type="binding site" evidence="6">
    <location>
        <position position="94"/>
    </location>
    <ligand>
        <name>Zn(2+)</name>
        <dbReference type="ChEBI" id="CHEBI:29105"/>
    </ligand>
</feature>
<evidence type="ECO:0000256" key="6">
    <source>
        <dbReference type="HAMAP-Rule" id="MF_01677"/>
    </source>
</evidence>
<evidence type="ECO:0000313" key="9">
    <source>
        <dbReference type="Proteomes" id="UP000242222"/>
    </source>
</evidence>
<dbReference type="GO" id="GO:0005737">
    <property type="term" value="C:cytoplasm"/>
    <property type="evidence" value="ECO:0007669"/>
    <property type="project" value="UniProtKB-UniRule"/>
</dbReference>
<dbReference type="SUPFAM" id="SSF53639">
    <property type="entry name" value="AraD/HMP-PK domain-like"/>
    <property type="match status" value="1"/>
</dbReference>
<keyword evidence="1 6" id="KW-0028">Amino-acid biosynthesis</keyword>
<comment type="catalytic activity">
    <reaction evidence="6">
        <text>5-(methylsulfanyl)-D-ribulose 1-phosphate = 5-methylsulfanyl-2,3-dioxopentyl phosphate + H2O</text>
        <dbReference type="Rhea" id="RHEA:15549"/>
        <dbReference type="ChEBI" id="CHEBI:15377"/>
        <dbReference type="ChEBI" id="CHEBI:58548"/>
        <dbReference type="ChEBI" id="CHEBI:58828"/>
        <dbReference type="EC" id="4.2.1.109"/>
    </reaction>
</comment>
<dbReference type="Pfam" id="PF00596">
    <property type="entry name" value="Aldolase_II"/>
    <property type="match status" value="1"/>
</dbReference>
<dbReference type="UniPathway" id="UPA00904">
    <property type="reaction ID" value="UER00875"/>
</dbReference>
<dbReference type="SMART" id="SM01007">
    <property type="entry name" value="Aldolase_II"/>
    <property type="match status" value="1"/>
</dbReference>
<organism evidence="8 9">
    <name type="scientific">Izhakiella capsodis</name>
    <dbReference type="NCBI Taxonomy" id="1367852"/>
    <lineage>
        <taxon>Bacteria</taxon>
        <taxon>Pseudomonadati</taxon>
        <taxon>Pseudomonadota</taxon>
        <taxon>Gammaproteobacteria</taxon>
        <taxon>Enterobacterales</taxon>
        <taxon>Erwiniaceae</taxon>
        <taxon>Izhakiella</taxon>
    </lineage>
</organism>
<dbReference type="STRING" id="1367852.SAMN05216516_106180"/>
<comment type="pathway">
    <text evidence="6">Amino-acid biosynthesis; L-methionine biosynthesis via salvage pathway; L-methionine from S-methyl-5-thio-alpha-D-ribose 1-phosphate: step 2/6.</text>
</comment>
<dbReference type="OrthoDB" id="9805559at2"/>
<keyword evidence="5 6" id="KW-0456">Lyase</keyword>
<dbReference type="EMBL" id="FOVC01000006">
    <property type="protein sequence ID" value="SFN38789.1"/>
    <property type="molecule type" value="Genomic_DNA"/>
</dbReference>
<name>A0A1I4YMH2_9GAMM</name>
<dbReference type="RefSeq" id="WP_092877981.1">
    <property type="nucleotide sequence ID" value="NZ_FOVC01000006.1"/>
</dbReference>
<evidence type="ECO:0000256" key="2">
    <source>
        <dbReference type="ARBA" id="ARBA00022723"/>
    </source>
</evidence>
<keyword evidence="4 6" id="KW-0486">Methionine biosynthesis</keyword>
<dbReference type="GO" id="GO:0046570">
    <property type="term" value="F:methylthioribulose 1-phosphate dehydratase activity"/>
    <property type="evidence" value="ECO:0007669"/>
    <property type="project" value="UniProtKB-UniRule"/>
</dbReference>
<proteinExistence type="inferred from homology"/>
<dbReference type="GO" id="GO:0008270">
    <property type="term" value="F:zinc ion binding"/>
    <property type="evidence" value="ECO:0007669"/>
    <property type="project" value="UniProtKB-UniRule"/>
</dbReference>
<comment type="function">
    <text evidence="6">Catalyzes the dehydration of methylthioribulose-1-phosphate (MTRu-1-P) into 2,3-diketo-5-methylthiopentyl-1-phosphate (DK-MTP-1-P).</text>
</comment>
<dbReference type="HAMAP" id="MF_01677">
    <property type="entry name" value="Salvage_MtnB"/>
    <property type="match status" value="1"/>
</dbReference>
<dbReference type="Proteomes" id="UP000242222">
    <property type="component" value="Unassembled WGS sequence"/>
</dbReference>
<gene>
    <name evidence="6" type="primary">mtnB</name>
    <name evidence="8" type="ORF">SAMN05216516_106180</name>
</gene>
<reference evidence="9" key="1">
    <citation type="submission" date="2016-10" db="EMBL/GenBank/DDBJ databases">
        <authorList>
            <person name="Varghese N."/>
            <person name="Submissions S."/>
        </authorList>
    </citation>
    <scope>NUCLEOTIDE SEQUENCE [LARGE SCALE GENOMIC DNA]</scope>
    <source>
        <strain evidence="9">N6PO6</strain>
    </source>
</reference>
<sequence length="204" mass="22777">MTDDTQLMQLVAACHWIGSKGWAPATGGNMSLRQDDQHCLLSESGKDKGTLSAEDFIQVQIATNHVPSGRKPSAETGLHTLIYRLYPEAGAILHTHSVNATVLSRVVKHAAIVLQGYEMQKTLRGQHSHLDAVTIPLFDNHQDMDALAQRIAFFASKTPINWGFLLRGHGLTCWGRDVSEARRHLEGLEFLFQCELQRRQREAL</sequence>
<feature type="binding site" evidence="6">
    <location>
        <position position="96"/>
    </location>
    <ligand>
        <name>Zn(2+)</name>
        <dbReference type="ChEBI" id="CHEBI:29105"/>
    </ligand>
</feature>
<evidence type="ECO:0000313" key="8">
    <source>
        <dbReference type="EMBL" id="SFN38789.1"/>
    </source>
</evidence>
<comment type="similarity">
    <text evidence="6">Belongs to the aldolase class II family. MtnB subfamily.</text>
</comment>
<comment type="cofactor">
    <cofactor evidence="6">
        <name>Zn(2+)</name>
        <dbReference type="ChEBI" id="CHEBI:29105"/>
    </cofactor>
    <text evidence="6">Binds 1 zinc ion per subunit.</text>
</comment>
<dbReference type="AlphaFoldDB" id="A0A1I4YMH2"/>
<dbReference type="InterPro" id="IPR017714">
    <property type="entry name" value="MethylthioRu-1-P_deHdtase_MtnB"/>
</dbReference>
<keyword evidence="3 6" id="KW-0862">Zinc</keyword>
<feature type="domain" description="Class II aldolase/adducin N-terminal" evidence="7">
    <location>
        <begin position="8"/>
        <end position="196"/>
    </location>
</feature>
<dbReference type="PANTHER" id="PTHR10640">
    <property type="entry name" value="METHYLTHIORIBULOSE-1-PHOSPHATE DEHYDRATASE"/>
    <property type="match status" value="1"/>
</dbReference>
<evidence type="ECO:0000256" key="3">
    <source>
        <dbReference type="ARBA" id="ARBA00022833"/>
    </source>
</evidence>
<dbReference type="GO" id="GO:0019509">
    <property type="term" value="P:L-methionine salvage from methylthioadenosine"/>
    <property type="evidence" value="ECO:0007669"/>
    <property type="project" value="UniProtKB-UniRule"/>
</dbReference>
<dbReference type="InterPro" id="IPR001303">
    <property type="entry name" value="Aldolase_II/adducin_N"/>
</dbReference>
<dbReference type="NCBIfam" id="TIGR03328">
    <property type="entry name" value="salvage_mtnB"/>
    <property type="match status" value="1"/>
</dbReference>
<keyword evidence="9" id="KW-1185">Reference proteome</keyword>
<accession>A0A1I4YMH2</accession>
<dbReference type="EC" id="4.2.1.109" evidence="6"/>
<evidence type="ECO:0000256" key="5">
    <source>
        <dbReference type="ARBA" id="ARBA00023239"/>
    </source>
</evidence>
<dbReference type="InterPro" id="IPR036409">
    <property type="entry name" value="Aldolase_II/adducin_N_sf"/>
</dbReference>
<evidence type="ECO:0000259" key="7">
    <source>
        <dbReference type="SMART" id="SM01007"/>
    </source>
</evidence>
<protein>
    <recommendedName>
        <fullName evidence="6">Methylthioribulose-1-phosphate dehydratase</fullName>
        <shortName evidence="6">MTRu-1-P dehydratase</shortName>
        <ecNumber evidence="6">4.2.1.109</ecNumber>
    </recommendedName>
</protein>
<dbReference type="Gene3D" id="3.40.225.10">
    <property type="entry name" value="Class II aldolase/adducin N-terminal domain"/>
    <property type="match status" value="1"/>
</dbReference>
<dbReference type="NCBIfam" id="NF006672">
    <property type="entry name" value="PRK09220.1"/>
    <property type="match status" value="1"/>
</dbReference>